<evidence type="ECO:0000313" key="2">
    <source>
        <dbReference type="Proteomes" id="UP000006614"/>
    </source>
</evidence>
<accession>A0AAD2T7X2</accession>
<protein>
    <submittedName>
        <fullName evidence="1">Uncharacterized protein</fullName>
    </submittedName>
</protein>
<reference evidence="1 2" key="1">
    <citation type="submission" date="2012-07" db="EMBL/GenBank/DDBJ databases">
        <authorList>
            <person name="Durkin A.S."/>
            <person name="McCorrison J."/>
            <person name="Torralba M."/>
            <person name="Gillis M."/>
            <person name="Methe B."/>
            <person name="Sutton G."/>
            <person name="Nelson K.E."/>
        </authorList>
    </citation>
    <scope>NUCLEOTIDE SEQUENCE [LARGE SCALE GENOMIC DNA]</scope>
    <source>
        <strain evidence="1 2">SK1138</strain>
    </source>
</reference>
<gene>
    <name evidence="1" type="ORF">HMPREF1126_1460</name>
</gene>
<evidence type="ECO:0000313" key="1">
    <source>
        <dbReference type="EMBL" id="EJP25925.1"/>
    </source>
</evidence>
<dbReference type="Proteomes" id="UP000006614">
    <property type="component" value="Unassembled WGS sequence"/>
</dbReference>
<name>A0AAD2T7X2_STRAP</name>
<proteinExistence type="predicted"/>
<dbReference type="AlphaFoldDB" id="A0AAD2T7X2"/>
<comment type="caution">
    <text evidence="1">The sequence shown here is derived from an EMBL/GenBank/DDBJ whole genome shotgun (WGS) entry which is preliminary data.</text>
</comment>
<organism evidence="1 2">
    <name type="scientific">Streptococcus anginosus SK1138</name>
    <dbReference type="NCBI Taxonomy" id="1161422"/>
    <lineage>
        <taxon>Bacteria</taxon>
        <taxon>Bacillati</taxon>
        <taxon>Bacillota</taxon>
        <taxon>Bacilli</taxon>
        <taxon>Lactobacillales</taxon>
        <taxon>Streptococcaceae</taxon>
        <taxon>Streptococcus</taxon>
        <taxon>Streptococcus anginosus group</taxon>
    </lineage>
</organism>
<sequence length="37" mass="4298">MITITGYKITSDNTKTRMKQDQQVAETKIVRVFIILL</sequence>
<dbReference type="EMBL" id="ALJO01000006">
    <property type="protein sequence ID" value="EJP25925.1"/>
    <property type="molecule type" value="Genomic_DNA"/>
</dbReference>